<dbReference type="SUPFAM" id="SSF53300">
    <property type="entry name" value="vWA-like"/>
    <property type="match status" value="1"/>
</dbReference>
<keyword evidence="1" id="KW-1133">Transmembrane helix</keyword>
<keyword evidence="1" id="KW-0472">Membrane</keyword>
<keyword evidence="1" id="KW-0812">Transmembrane</keyword>
<dbReference type="Pfam" id="PF13519">
    <property type="entry name" value="VWA_2"/>
    <property type="match status" value="1"/>
</dbReference>
<reference evidence="4" key="2">
    <citation type="submission" date="2019-01" db="EMBL/GenBank/DDBJ databases">
        <title>Genome sequence of Desulfonema ishimotonii strain Tokyo 01.</title>
        <authorList>
            <person name="Fukui M."/>
        </authorList>
    </citation>
    <scope>NUCLEOTIDE SEQUENCE [LARGE SCALE GENOMIC DNA]</scope>
    <source>
        <strain evidence="4">Tokyo 01</strain>
    </source>
</reference>
<dbReference type="AlphaFoldDB" id="A0A401FSF4"/>
<dbReference type="Gene3D" id="3.40.50.410">
    <property type="entry name" value="von Willebrand factor, type A domain"/>
    <property type="match status" value="1"/>
</dbReference>
<feature type="transmembrane region" description="Helical" evidence="1">
    <location>
        <begin position="6"/>
        <end position="24"/>
    </location>
</feature>
<comment type="caution">
    <text evidence="3">The sequence shown here is derived from an EMBL/GenBank/DDBJ whole genome shotgun (WGS) entry which is preliminary data.</text>
</comment>
<dbReference type="InterPro" id="IPR036465">
    <property type="entry name" value="vWFA_dom_sf"/>
</dbReference>
<name>A0A401FSF4_9BACT</name>
<protein>
    <recommendedName>
        <fullName evidence="2">VWFA domain-containing protein</fullName>
    </recommendedName>
</protein>
<evidence type="ECO:0000256" key="1">
    <source>
        <dbReference type="SAM" id="Phobius"/>
    </source>
</evidence>
<evidence type="ECO:0000313" key="4">
    <source>
        <dbReference type="Proteomes" id="UP000288096"/>
    </source>
</evidence>
<accession>A0A401FSF4</accession>
<keyword evidence="4" id="KW-1185">Reference proteome</keyword>
<dbReference type="Proteomes" id="UP000288096">
    <property type="component" value="Unassembled WGS sequence"/>
</dbReference>
<dbReference type="EMBL" id="BEXT01000001">
    <property type="protein sequence ID" value="GBC59888.1"/>
    <property type="molecule type" value="Genomic_DNA"/>
</dbReference>
<proteinExistence type="predicted"/>
<feature type="domain" description="VWFA" evidence="2">
    <location>
        <begin position="87"/>
        <end position="324"/>
    </location>
</feature>
<dbReference type="InterPro" id="IPR002035">
    <property type="entry name" value="VWF_A"/>
</dbReference>
<dbReference type="PROSITE" id="PS50234">
    <property type="entry name" value="VWFA"/>
    <property type="match status" value="1"/>
</dbReference>
<gene>
    <name evidence="3" type="ORF">DENIS_0830</name>
</gene>
<evidence type="ECO:0000259" key="2">
    <source>
        <dbReference type="PROSITE" id="PS50234"/>
    </source>
</evidence>
<feature type="transmembrane region" description="Helical" evidence="1">
    <location>
        <begin position="345"/>
        <end position="367"/>
    </location>
</feature>
<organism evidence="3 4">
    <name type="scientific">Desulfonema ishimotonii</name>
    <dbReference type="NCBI Taxonomy" id="45657"/>
    <lineage>
        <taxon>Bacteria</taxon>
        <taxon>Pseudomonadati</taxon>
        <taxon>Thermodesulfobacteriota</taxon>
        <taxon>Desulfobacteria</taxon>
        <taxon>Desulfobacterales</taxon>
        <taxon>Desulfococcaceae</taxon>
        <taxon>Desulfonema</taxon>
    </lineage>
</organism>
<reference evidence="4" key="1">
    <citation type="submission" date="2017-11" db="EMBL/GenBank/DDBJ databases">
        <authorList>
            <person name="Watanabe M."/>
            <person name="Kojima H."/>
        </authorList>
    </citation>
    <scope>NUCLEOTIDE SEQUENCE [LARGE SCALE GENOMIC DNA]</scope>
    <source>
        <strain evidence="4">Tokyo 01</strain>
    </source>
</reference>
<sequence>MVPDGNFEYPWALMLLFGIPLVFYRKRGGTARAFSAISLISSVPEPGWFRRHGPDLLGGLFLATAVLGIANFRYSASWQGTELESRWIMMVQDLSGSMNRPAGGGGGKTLGDAALAGIRAFIDMREADDLIGLIAFSSYAKLISPPTFDKKVLKQKLGLLDRTSDSVIFRELTAGGATNASYATWLALCTFFMLLPEEHQLTFEEMDDFRYALLGTTLESVSIPEKLRRAEFGHGMAVVLFTDGRIEAGKSDADVRKGLPNFVNVIKLMRKLGIKFYLIALNRDVHPDVRSALEERPDGEGAGRIFYMPRGFSPEKIAEVYEKIHRMEKNRLLVRFYKKQKATRGIFALAAAILLAAYGFLTVSPGFRRV</sequence>
<evidence type="ECO:0000313" key="3">
    <source>
        <dbReference type="EMBL" id="GBC59888.1"/>
    </source>
</evidence>